<dbReference type="NCBIfam" id="TIGR00071">
    <property type="entry name" value="hisT_truA"/>
    <property type="match status" value="1"/>
</dbReference>
<dbReference type="PANTHER" id="PTHR11142">
    <property type="entry name" value="PSEUDOURIDYLATE SYNTHASE"/>
    <property type="match status" value="1"/>
</dbReference>
<dbReference type="SUPFAM" id="SSF55120">
    <property type="entry name" value="Pseudouridine synthase"/>
    <property type="match status" value="1"/>
</dbReference>
<dbReference type="InterPro" id="IPR020095">
    <property type="entry name" value="PsdUridine_synth_TruA_C"/>
</dbReference>
<dbReference type="InterPro" id="IPR020097">
    <property type="entry name" value="PsdUridine_synth_TruA_a/b_dom"/>
</dbReference>
<comment type="caution">
    <text evidence="5">The sequence shown here is derived from an EMBL/GenBank/DDBJ whole genome shotgun (WGS) entry which is preliminary data.</text>
</comment>
<reference evidence="5" key="1">
    <citation type="submission" date="2016-10" db="EMBL/GenBank/DDBJ databases">
        <title>Sequence of Gallionella enrichment culture.</title>
        <authorList>
            <person name="Poehlein A."/>
            <person name="Muehling M."/>
            <person name="Daniel R."/>
        </authorList>
    </citation>
    <scope>NUCLEOTIDE SEQUENCE</scope>
</reference>
<dbReference type="InterPro" id="IPR020103">
    <property type="entry name" value="PsdUridine_synth_cat_dom_sf"/>
</dbReference>
<dbReference type="EMBL" id="MLJW01000146">
    <property type="protein sequence ID" value="OIQ96580.1"/>
    <property type="molecule type" value="Genomic_DNA"/>
</dbReference>
<evidence type="ECO:0000256" key="2">
    <source>
        <dbReference type="ARBA" id="ARBA00022694"/>
    </source>
</evidence>
<comment type="similarity">
    <text evidence="1">Belongs to the tRNA pseudouridine synthase TruA family.</text>
</comment>
<dbReference type="InterPro" id="IPR001406">
    <property type="entry name" value="PsdUridine_synth_TruA"/>
</dbReference>
<keyword evidence="2" id="KW-0819">tRNA processing</keyword>
<name>A0A1J5RWZ7_9ZZZZ</name>
<dbReference type="InterPro" id="IPR020094">
    <property type="entry name" value="TruA/RsuA/RluB/E/F_N"/>
</dbReference>
<evidence type="ECO:0000259" key="4">
    <source>
        <dbReference type="Pfam" id="PF01416"/>
    </source>
</evidence>
<evidence type="ECO:0000256" key="3">
    <source>
        <dbReference type="ARBA" id="ARBA00023235"/>
    </source>
</evidence>
<evidence type="ECO:0000256" key="1">
    <source>
        <dbReference type="ARBA" id="ARBA00009375"/>
    </source>
</evidence>
<dbReference type="PANTHER" id="PTHR11142:SF0">
    <property type="entry name" value="TRNA PSEUDOURIDINE SYNTHASE-LIKE 1"/>
    <property type="match status" value="1"/>
</dbReference>
<dbReference type="EC" id="5.4.99.12" evidence="5"/>
<sequence>MPRYKLTLEYDGTGLVGWQRQTSGPSVQQALEEALVKLAGHAVTVAAAGRTDAGVHATGQVAHADLEKPLTTDAVRDGLNYWLRGEDGITPVIVLAAELAPEGFHARFSATGRRYLYRILNRRAAPVLERHRVWWVAKPLRAEAMQEGANHLLGHHDFTSFRASECQARSAMKTLDALEVRRAGEEIHVVAAARSFLHHQVRNMVGTLKLVGEGKVPPEHVKAVLQARDRSVAGATAPASGLYLTGVSY</sequence>
<organism evidence="5">
    <name type="scientific">mine drainage metagenome</name>
    <dbReference type="NCBI Taxonomy" id="410659"/>
    <lineage>
        <taxon>unclassified sequences</taxon>
        <taxon>metagenomes</taxon>
        <taxon>ecological metagenomes</taxon>
    </lineage>
</organism>
<gene>
    <name evidence="5" type="primary">truA_7</name>
    <name evidence="5" type="ORF">GALL_214060</name>
</gene>
<dbReference type="GO" id="GO:0003723">
    <property type="term" value="F:RNA binding"/>
    <property type="evidence" value="ECO:0007669"/>
    <property type="project" value="InterPro"/>
</dbReference>
<dbReference type="Gene3D" id="3.30.70.660">
    <property type="entry name" value="Pseudouridine synthase I, catalytic domain, C-terminal subdomain"/>
    <property type="match status" value="1"/>
</dbReference>
<dbReference type="PIRSF" id="PIRSF001430">
    <property type="entry name" value="tRNA_psdUrid_synth"/>
    <property type="match status" value="1"/>
</dbReference>
<dbReference type="Gene3D" id="3.30.70.580">
    <property type="entry name" value="Pseudouridine synthase I, catalytic domain, N-terminal subdomain"/>
    <property type="match status" value="1"/>
</dbReference>
<feature type="domain" description="Pseudouridine synthase I TruA alpha/beta" evidence="4">
    <location>
        <begin position="149"/>
        <end position="249"/>
    </location>
</feature>
<dbReference type="GO" id="GO:0031119">
    <property type="term" value="P:tRNA pseudouridine synthesis"/>
    <property type="evidence" value="ECO:0007669"/>
    <property type="project" value="TreeGrafter"/>
</dbReference>
<dbReference type="GO" id="GO:0160147">
    <property type="term" value="F:tRNA pseudouridine(38-40) synthase activity"/>
    <property type="evidence" value="ECO:0007669"/>
    <property type="project" value="UniProtKB-EC"/>
</dbReference>
<feature type="domain" description="Pseudouridine synthase I TruA alpha/beta" evidence="4">
    <location>
        <begin position="9"/>
        <end position="91"/>
    </location>
</feature>
<dbReference type="CDD" id="cd02570">
    <property type="entry name" value="PseudoU_synth_EcTruA"/>
    <property type="match status" value="1"/>
</dbReference>
<keyword evidence="3 5" id="KW-0413">Isomerase</keyword>
<proteinExistence type="inferred from homology"/>
<protein>
    <submittedName>
        <fullName evidence="5">tRNA pseudouridine synthase A</fullName>
        <ecNumber evidence="5">5.4.99.12</ecNumber>
    </submittedName>
</protein>
<dbReference type="HAMAP" id="MF_00171">
    <property type="entry name" value="TruA"/>
    <property type="match status" value="1"/>
</dbReference>
<evidence type="ECO:0000313" key="5">
    <source>
        <dbReference type="EMBL" id="OIQ96580.1"/>
    </source>
</evidence>
<dbReference type="AlphaFoldDB" id="A0A1J5RWZ7"/>
<dbReference type="FunFam" id="3.30.70.580:FF:000001">
    <property type="entry name" value="tRNA pseudouridine synthase A"/>
    <property type="match status" value="1"/>
</dbReference>
<accession>A0A1J5RWZ7</accession>
<dbReference type="Pfam" id="PF01416">
    <property type="entry name" value="PseudoU_synth_1"/>
    <property type="match status" value="2"/>
</dbReference>